<evidence type="ECO:0000256" key="1">
    <source>
        <dbReference type="SAM" id="MobiDB-lite"/>
    </source>
</evidence>
<organism evidence="2 3">
    <name type="scientific">Olea europaea subsp. europaea</name>
    <dbReference type="NCBI Taxonomy" id="158383"/>
    <lineage>
        <taxon>Eukaryota</taxon>
        <taxon>Viridiplantae</taxon>
        <taxon>Streptophyta</taxon>
        <taxon>Embryophyta</taxon>
        <taxon>Tracheophyta</taxon>
        <taxon>Spermatophyta</taxon>
        <taxon>Magnoliopsida</taxon>
        <taxon>eudicotyledons</taxon>
        <taxon>Gunneridae</taxon>
        <taxon>Pentapetalae</taxon>
        <taxon>asterids</taxon>
        <taxon>lamiids</taxon>
        <taxon>Lamiales</taxon>
        <taxon>Oleaceae</taxon>
        <taxon>Oleeae</taxon>
        <taxon>Olea</taxon>
    </lineage>
</organism>
<sequence length="118" mass="13365">SALKSRFGRKDLLVEYYIRELLKLILKNHSEKQPLPVLYDGLQCHLRNLELLEIWERSMGGRDGSEECPTSKECLDSLLKFLKAQKLALAKAGLGLESPSSAPKRTSPPVQRKQHQVP</sequence>
<evidence type="ECO:0000313" key="2">
    <source>
        <dbReference type="EMBL" id="CAA3019337.1"/>
    </source>
</evidence>
<protein>
    <submittedName>
        <fullName evidence="2">Uncharacterized protein</fullName>
    </submittedName>
</protein>
<reference evidence="2 3" key="1">
    <citation type="submission" date="2019-12" db="EMBL/GenBank/DDBJ databases">
        <authorList>
            <person name="Alioto T."/>
            <person name="Alioto T."/>
            <person name="Gomez Garrido J."/>
        </authorList>
    </citation>
    <scope>NUCLEOTIDE SEQUENCE [LARGE SCALE GENOMIC DNA]</scope>
</reference>
<dbReference type="Proteomes" id="UP000594638">
    <property type="component" value="Unassembled WGS sequence"/>
</dbReference>
<comment type="caution">
    <text evidence="2">The sequence shown here is derived from an EMBL/GenBank/DDBJ whole genome shotgun (WGS) entry which is preliminary data.</text>
</comment>
<gene>
    <name evidence="2" type="ORF">OLEA9_A056049</name>
</gene>
<feature type="region of interest" description="Disordered" evidence="1">
    <location>
        <begin position="96"/>
        <end position="118"/>
    </location>
</feature>
<feature type="non-terminal residue" evidence="2">
    <location>
        <position position="118"/>
    </location>
</feature>
<name>A0A8S0UN87_OLEEU</name>
<proteinExistence type="predicted"/>
<dbReference type="OrthoDB" id="6434763at2759"/>
<dbReference type="Gramene" id="OE9A056049T1">
    <property type="protein sequence ID" value="OE9A056049C1"/>
    <property type="gene ID" value="OE9A056049"/>
</dbReference>
<keyword evidence="3" id="KW-1185">Reference proteome</keyword>
<dbReference type="EMBL" id="CACTIH010008205">
    <property type="protein sequence ID" value="CAA3019337.1"/>
    <property type="molecule type" value="Genomic_DNA"/>
</dbReference>
<accession>A0A8S0UN87</accession>
<dbReference type="AlphaFoldDB" id="A0A8S0UN87"/>
<evidence type="ECO:0000313" key="3">
    <source>
        <dbReference type="Proteomes" id="UP000594638"/>
    </source>
</evidence>
<feature type="non-terminal residue" evidence="2">
    <location>
        <position position="1"/>
    </location>
</feature>